<dbReference type="InterPro" id="IPR011010">
    <property type="entry name" value="DNA_brk_join_enz"/>
</dbReference>
<dbReference type="SUPFAM" id="SSF56349">
    <property type="entry name" value="DNA breaking-rejoining enzymes"/>
    <property type="match status" value="1"/>
</dbReference>
<keyword evidence="8" id="KW-1185">Reference proteome</keyword>
<reference evidence="8" key="1">
    <citation type="submission" date="2017-06" db="EMBL/GenBank/DDBJ databases">
        <authorList>
            <person name="Cremers G."/>
        </authorList>
    </citation>
    <scope>NUCLEOTIDE SEQUENCE [LARGE SCALE GENOMIC DNA]</scope>
</reference>
<protein>
    <recommendedName>
        <fullName evidence="9">Site-specific recombinase XerD</fullName>
    </recommendedName>
</protein>
<keyword evidence="2" id="KW-0233">DNA recombination</keyword>
<dbReference type="PANTHER" id="PTHR30349">
    <property type="entry name" value="PHAGE INTEGRASE-RELATED"/>
    <property type="match status" value="1"/>
</dbReference>
<name>A0A284VNI5_9EURY</name>
<organism evidence="7 8">
    <name type="scientific">Candidatus Methanoperedens nitratireducens</name>
    <dbReference type="NCBI Taxonomy" id="1392998"/>
    <lineage>
        <taxon>Archaea</taxon>
        <taxon>Methanobacteriati</taxon>
        <taxon>Methanobacteriota</taxon>
        <taxon>Stenosarchaea group</taxon>
        <taxon>Methanomicrobia</taxon>
        <taxon>Methanosarcinales</taxon>
        <taxon>ANME-2 cluster</taxon>
        <taxon>Candidatus Methanoperedentaceae</taxon>
        <taxon>Candidatus Methanoperedens</taxon>
    </lineage>
</organism>
<dbReference type="OrthoDB" id="144892at2157"/>
<dbReference type="PROSITE" id="PS51898">
    <property type="entry name" value="TYR_RECOMBINASE"/>
    <property type="match status" value="1"/>
</dbReference>
<dbReference type="InterPro" id="IPR050090">
    <property type="entry name" value="Tyrosine_recombinase_XerCD"/>
</dbReference>
<dbReference type="GO" id="GO:0006310">
    <property type="term" value="P:DNA recombination"/>
    <property type="evidence" value="ECO:0007669"/>
    <property type="project" value="UniProtKB-KW"/>
</dbReference>
<dbReference type="InterPro" id="IPR002104">
    <property type="entry name" value="Integrase_catalytic"/>
</dbReference>
<dbReference type="PANTHER" id="PTHR30349:SF87">
    <property type="entry name" value="TRANSPOSASE A"/>
    <property type="match status" value="1"/>
</dbReference>
<dbReference type="GO" id="GO:0015074">
    <property type="term" value="P:DNA integration"/>
    <property type="evidence" value="ECO:0007669"/>
    <property type="project" value="InterPro"/>
</dbReference>
<dbReference type="Pfam" id="PF00589">
    <property type="entry name" value="Phage_integrase"/>
    <property type="match status" value="1"/>
</dbReference>
<dbReference type="GO" id="GO:0003677">
    <property type="term" value="F:DNA binding"/>
    <property type="evidence" value="ECO:0007669"/>
    <property type="project" value="UniProtKB-UniRule"/>
</dbReference>
<proteinExistence type="predicted"/>
<dbReference type="EMBL" id="FZMP01000115">
    <property type="protein sequence ID" value="SNQ60769.1"/>
    <property type="molecule type" value="Genomic_DNA"/>
</dbReference>
<keyword evidence="1 3" id="KW-0238">DNA-binding</keyword>
<feature type="domain" description="Core-binding (CB)" evidence="6">
    <location>
        <begin position="1"/>
        <end position="74"/>
    </location>
</feature>
<evidence type="ECO:0000313" key="8">
    <source>
        <dbReference type="Proteomes" id="UP000218615"/>
    </source>
</evidence>
<dbReference type="Proteomes" id="UP000218615">
    <property type="component" value="Unassembled WGS sequence"/>
</dbReference>
<dbReference type="InterPro" id="IPR044068">
    <property type="entry name" value="CB"/>
</dbReference>
<evidence type="ECO:0000256" key="2">
    <source>
        <dbReference type="ARBA" id="ARBA00023172"/>
    </source>
</evidence>
<dbReference type="AlphaFoldDB" id="A0A284VNI5"/>
<dbReference type="Gene3D" id="1.10.443.10">
    <property type="entry name" value="Intergrase catalytic core"/>
    <property type="match status" value="1"/>
</dbReference>
<evidence type="ECO:0000259" key="5">
    <source>
        <dbReference type="PROSITE" id="PS51898"/>
    </source>
</evidence>
<evidence type="ECO:0000256" key="1">
    <source>
        <dbReference type="ARBA" id="ARBA00023125"/>
    </source>
</evidence>
<gene>
    <name evidence="7" type="ORF">MNV_2010017</name>
</gene>
<dbReference type="InterPro" id="IPR013762">
    <property type="entry name" value="Integrase-like_cat_sf"/>
</dbReference>
<evidence type="ECO:0000259" key="6">
    <source>
        <dbReference type="PROSITE" id="PS51900"/>
    </source>
</evidence>
<feature type="domain" description="Tyr recombinase" evidence="5">
    <location>
        <begin position="92"/>
        <end position="273"/>
    </location>
</feature>
<sequence length="469" mass="53748">MDSFEDYLGEKRANGVKENSIRTIRFVLESLNKIKPLDRCSDRDLKDVLGNLKVTEKTASLYKVYLKNYFRWRKEPEKVAWIRIKKIKTKIREDDLLTSDEIKKMLESSQSPRESALISILSESACRISEALNLNINDLSKTDYGFKMRIRDGKTGARDIALISSVPHIKQWVNIHPLRNDSEAPLFVNLGTRNHYERMTRWGARKVIRTIAKDAGIKRRVHPHLFRHTTLTNLASDGMQESILRKLAGWAGSSEMPAVYIHVGNKDVEEAQLARHGKAVAQKHLSDSPLTKECPNCHKEMPIEAQYCDNCSKHQELTPVVKRLLEEHQQVLSAQEDFKRKIESLERSIENMNMFNTLANRSEQSWGFQTIDDAEAWEPETGNVITFKKVNGKIIKSVRKPTEDDYKPSNPLLDAAPATPLSPKDQKRASEFMEKQKRLVDDLHARGGLTATEKARKLIKKPKKEEKEG</sequence>
<dbReference type="PROSITE" id="PS51900">
    <property type="entry name" value="CB"/>
    <property type="match status" value="1"/>
</dbReference>
<evidence type="ECO:0000256" key="3">
    <source>
        <dbReference type="PROSITE-ProRule" id="PRU01248"/>
    </source>
</evidence>
<dbReference type="CDD" id="cd00397">
    <property type="entry name" value="DNA_BRE_C"/>
    <property type="match status" value="1"/>
</dbReference>
<evidence type="ECO:0000256" key="4">
    <source>
        <dbReference type="SAM" id="MobiDB-lite"/>
    </source>
</evidence>
<feature type="region of interest" description="Disordered" evidence="4">
    <location>
        <begin position="400"/>
        <end position="431"/>
    </location>
</feature>
<evidence type="ECO:0000313" key="7">
    <source>
        <dbReference type="EMBL" id="SNQ60769.1"/>
    </source>
</evidence>
<dbReference type="RefSeq" id="WP_096205239.1">
    <property type="nucleotide sequence ID" value="NZ_FZMP01000115.1"/>
</dbReference>
<evidence type="ECO:0008006" key="9">
    <source>
        <dbReference type="Google" id="ProtNLM"/>
    </source>
</evidence>
<accession>A0A284VNI5</accession>